<evidence type="ECO:0000256" key="2">
    <source>
        <dbReference type="ARBA" id="ARBA00007935"/>
    </source>
</evidence>
<organism evidence="10 11">
    <name type="scientific">Sanguibacter antarcticus</name>
    <dbReference type="NCBI Taxonomy" id="372484"/>
    <lineage>
        <taxon>Bacteria</taxon>
        <taxon>Bacillati</taxon>
        <taxon>Actinomycetota</taxon>
        <taxon>Actinomycetes</taxon>
        <taxon>Micrococcales</taxon>
        <taxon>Sanguibacteraceae</taxon>
        <taxon>Sanguibacter</taxon>
    </lineage>
</organism>
<evidence type="ECO:0000256" key="7">
    <source>
        <dbReference type="ARBA" id="ARBA00023136"/>
    </source>
</evidence>
<keyword evidence="4" id="KW-1003">Cell membrane</keyword>
<dbReference type="AlphaFoldDB" id="A0A2A9E875"/>
<feature type="transmembrane region" description="Helical" evidence="9">
    <location>
        <begin position="27"/>
        <end position="50"/>
    </location>
</feature>
<proteinExistence type="inferred from homology"/>
<feature type="transmembrane region" description="Helical" evidence="9">
    <location>
        <begin position="211"/>
        <end position="235"/>
    </location>
</feature>
<feature type="transmembrane region" description="Helical" evidence="9">
    <location>
        <begin position="82"/>
        <end position="99"/>
    </location>
</feature>
<keyword evidence="6 9" id="KW-1133">Transmembrane helix</keyword>
<evidence type="ECO:0000256" key="8">
    <source>
        <dbReference type="SAM" id="MobiDB-lite"/>
    </source>
</evidence>
<comment type="similarity">
    <text evidence="2">Belongs to the binding-protein-dependent transport system permease family. FecCD subfamily.</text>
</comment>
<dbReference type="Pfam" id="PF01032">
    <property type="entry name" value="FecCD"/>
    <property type="match status" value="1"/>
</dbReference>
<dbReference type="GO" id="GO:0005886">
    <property type="term" value="C:plasma membrane"/>
    <property type="evidence" value="ECO:0007669"/>
    <property type="project" value="UniProtKB-SubCell"/>
</dbReference>
<feature type="compositionally biased region" description="Polar residues" evidence="8">
    <location>
        <begin position="1"/>
        <end position="10"/>
    </location>
</feature>
<reference evidence="10 11" key="1">
    <citation type="submission" date="2017-10" db="EMBL/GenBank/DDBJ databases">
        <title>Sequencing the genomes of 1000 actinobacteria strains.</title>
        <authorList>
            <person name="Klenk H.-P."/>
        </authorList>
    </citation>
    <scope>NUCLEOTIDE SEQUENCE [LARGE SCALE GENOMIC DNA]</scope>
    <source>
        <strain evidence="10 11">DSM 18966</strain>
    </source>
</reference>
<dbReference type="InterPro" id="IPR037294">
    <property type="entry name" value="ABC_BtuC-like"/>
</dbReference>
<dbReference type="CDD" id="cd06550">
    <property type="entry name" value="TM_ABC_iron-siderophores_like"/>
    <property type="match status" value="1"/>
</dbReference>
<gene>
    <name evidence="10" type="ORF">ATL42_2997</name>
</gene>
<feature type="transmembrane region" description="Helical" evidence="9">
    <location>
        <begin position="327"/>
        <end position="345"/>
    </location>
</feature>
<evidence type="ECO:0000313" key="10">
    <source>
        <dbReference type="EMBL" id="PFG35064.1"/>
    </source>
</evidence>
<evidence type="ECO:0000256" key="5">
    <source>
        <dbReference type="ARBA" id="ARBA00022692"/>
    </source>
</evidence>
<evidence type="ECO:0000256" key="3">
    <source>
        <dbReference type="ARBA" id="ARBA00022448"/>
    </source>
</evidence>
<protein>
    <submittedName>
        <fullName evidence="10">Iron complex transport system permease protein</fullName>
    </submittedName>
</protein>
<feature type="transmembrane region" description="Helical" evidence="9">
    <location>
        <begin position="255"/>
        <end position="287"/>
    </location>
</feature>
<feature type="transmembrane region" description="Helical" evidence="9">
    <location>
        <begin position="111"/>
        <end position="132"/>
    </location>
</feature>
<evidence type="ECO:0000256" key="4">
    <source>
        <dbReference type="ARBA" id="ARBA00022475"/>
    </source>
</evidence>
<feature type="compositionally biased region" description="Low complexity" evidence="8">
    <location>
        <begin position="12"/>
        <end position="22"/>
    </location>
</feature>
<dbReference type="FunFam" id="1.10.3470.10:FF:000001">
    <property type="entry name" value="Vitamin B12 ABC transporter permease BtuC"/>
    <property type="match status" value="1"/>
</dbReference>
<dbReference type="SUPFAM" id="SSF81345">
    <property type="entry name" value="ABC transporter involved in vitamin B12 uptake, BtuC"/>
    <property type="match status" value="1"/>
</dbReference>
<feature type="transmembrane region" description="Helical" evidence="9">
    <location>
        <begin position="299"/>
        <end position="321"/>
    </location>
</feature>
<feature type="transmembrane region" description="Helical" evidence="9">
    <location>
        <begin position="169"/>
        <end position="190"/>
    </location>
</feature>
<keyword evidence="11" id="KW-1185">Reference proteome</keyword>
<feature type="region of interest" description="Disordered" evidence="8">
    <location>
        <begin position="1"/>
        <end position="22"/>
    </location>
</feature>
<dbReference type="InterPro" id="IPR000522">
    <property type="entry name" value="ABC_transptr_permease_BtuC"/>
</dbReference>
<comment type="subcellular location">
    <subcellularLocation>
        <location evidence="1">Cell membrane</location>
        <topology evidence="1">Multi-pass membrane protein</topology>
    </subcellularLocation>
</comment>
<dbReference type="OrthoDB" id="9782305at2"/>
<evidence type="ECO:0000256" key="6">
    <source>
        <dbReference type="ARBA" id="ARBA00022989"/>
    </source>
</evidence>
<sequence length="353" mass="35629">MTQTTTSGQPVATPRGTRPAGPRRATLVAGLLLGLAAGLLVALVSVGVGARQVPLDQAWAALTAYVPGDIAHEAVRSRVPRTVLGLLVGASLGLAGALMQGLTRNPIADPGILGVNAGASMFVVLGIVVLGVTSPAAQVWFAFAGAAVAAVAVYWVASLGRGGPTPVKLALAGACITAALTSVITALLIMNTRAWDTFRFWQVGSVAGRSLDIVGTVLPYLVLGMLVALASGRVLNALSLGDDLARGLGQNVGRARGLAAVGVVLLCGGATAAAGPVAFVGLTVPHVARAITGPDYRWILPYSGLLGAVLVVLADVLGRIVAHPGQLQVGIVTAFIGAPVFIALVRRRKLAEL</sequence>
<dbReference type="GO" id="GO:0022857">
    <property type="term" value="F:transmembrane transporter activity"/>
    <property type="evidence" value="ECO:0007669"/>
    <property type="project" value="InterPro"/>
</dbReference>
<dbReference type="PANTHER" id="PTHR30472:SF1">
    <property type="entry name" value="FE(3+) DICITRATE TRANSPORT SYSTEM PERMEASE PROTEIN FECC-RELATED"/>
    <property type="match status" value="1"/>
</dbReference>
<comment type="caution">
    <text evidence="10">The sequence shown here is derived from an EMBL/GenBank/DDBJ whole genome shotgun (WGS) entry which is preliminary data.</text>
</comment>
<dbReference type="EMBL" id="PDJG01000001">
    <property type="protein sequence ID" value="PFG35064.1"/>
    <property type="molecule type" value="Genomic_DNA"/>
</dbReference>
<dbReference type="RefSeq" id="WP_098456002.1">
    <property type="nucleotide sequence ID" value="NZ_PDJG01000001.1"/>
</dbReference>
<accession>A0A2A9E875</accession>
<keyword evidence="3" id="KW-0813">Transport</keyword>
<feature type="transmembrane region" description="Helical" evidence="9">
    <location>
        <begin position="139"/>
        <end position="157"/>
    </location>
</feature>
<evidence type="ECO:0000256" key="9">
    <source>
        <dbReference type="SAM" id="Phobius"/>
    </source>
</evidence>
<keyword evidence="7 9" id="KW-0472">Membrane</keyword>
<name>A0A2A9E875_9MICO</name>
<evidence type="ECO:0000313" key="11">
    <source>
        <dbReference type="Proteomes" id="UP000225548"/>
    </source>
</evidence>
<dbReference type="GO" id="GO:0033214">
    <property type="term" value="P:siderophore-iron import into cell"/>
    <property type="evidence" value="ECO:0007669"/>
    <property type="project" value="TreeGrafter"/>
</dbReference>
<dbReference type="PANTHER" id="PTHR30472">
    <property type="entry name" value="FERRIC ENTEROBACTIN TRANSPORT SYSTEM PERMEASE PROTEIN"/>
    <property type="match status" value="1"/>
</dbReference>
<keyword evidence="5 9" id="KW-0812">Transmembrane</keyword>
<dbReference type="Proteomes" id="UP000225548">
    <property type="component" value="Unassembled WGS sequence"/>
</dbReference>
<dbReference type="Gene3D" id="1.10.3470.10">
    <property type="entry name" value="ABC transporter involved in vitamin B12 uptake, BtuC"/>
    <property type="match status" value="1"/>
</dbReference>
<evidence type="ECO:0000256" key="1">
    <source>
        <dbReference type="ARBA" id="ARBA00004651"/>
    </source>
</evidence>